<name>A0A1X7PZ68_9HYPH</name>
<dbReference type="AlphaFoldDB" id="A0A1X7PZ68"/>
<dbReference type="Proteomes" id="UP000193083">
    <property type="component" value="Unassembled WGS sequence"/>
</dbReference>
<dbReference type="RefSeq" id="WP_085467338.1">
    <property type="nucleotide sequence ID" value="NZ_FXBL01000004.1"/>
</dbReference>
<organism evidence="1 2">
    <name type="scientific">Mesorhizobium australicum</name>
    <dbReference type="NCBI Taxonomy" id="536018"/>
    <lineage>
        <taxon>Bacteria</taxon>
        <taxon>Pseudomonadati</taxon>
        <taxon>Pseudomonadota</taxon>
        <taxon>Alphaproteobacteria</taxon>
        <taxon>Hyphomicrobiales</taxon>
        <taxon>Phyllobacteriaceae</taxon>
        <taxon>Mesorhizobium</taxon>
    </lineage>
</organism>
<accession>A0A1X7PZ68</accession>
<gene>
    <name evidence="1" type="ORF">SAMN02982922_5784</name>
</gene>
<dbReference type="EMBL" id="FXBL01000004">
    <property type="protein sequence ID" value="SMH57412.1"/>
    <property type="molecule type" value="Genomic_DNA"/>
</dbReference>
<evidence type="ECO:0000313" key="1">
    <source>
        <dbReference type="EMBL" id="SMH57412.1"/>
    </source>
</evidence>
<proteinExistence type="predicted"/>
<keyword evidence="2" id="KW-1185">Reference proteome</keyword>
<reference evidence="1 2" key="1">
    <citation type="submission" date="2017-04" db="EMBL/GenBank/DDBJ databases">
        <authorList>
            <person name="Afonso C.L."/>
            <person name="Miller P.J."/>
            <person name="Scott M.A."/>
            <person name="Spackman E."/>
            <person name="Goraichik I."/>
            <person name="Dimitrov K.M."/>
            <person name="Suarez D.L."/>
            <person name="Swayne D.E."/>
        </authorList>
    </citation>
    <scope>NUCLEOTIDE SEQUENCE [LARGE SCALE GENOMIC DNA]</scope>
    <source>
        <strain evidence="1 2">B5P</strain>
    </source>
</reference>
<evidence type="ECO:0008006" key="3">
    <source>
        <dbReference type="Google" id="ProtNLM"/>
    </source>
</evidence>
<sequence>MSELERAERLQIMLSAEELRAVEDWRFEKRMPSRAAAVRELLRRGLAAEGFLTAQAGAKSQDFGVILPDGSADAGD</sequence>
<dbReference type="OrthoDB" id="7745180at2"/>
<protein>
    <recommendedName>
        <fullName evidence="3">Ribbon-helix-helix protein, copG family</fullName>
    </recommendedName>
</protein>
<evidence type="ECO:0000313" key="2">
    <source>
        <dbReference type="Proteomes" id="UP000193083"/>
    </source>
</evidence>